<evidence type="ECO:0000256" key="3">
    <source>
        <dbReference type="ARBA" id="ARBA00023242"/>
    </source>
</evidence>
<organism evidence="7 8">
    <name type="scientific">Punctularia strigosozonata (strain HHB-11173)</name>
    <name type="common">White-rot fungus</name>
    <dbReference type="NCBI Taxonomy" id="741275"/>
    <lineage>
        <taxon>Eukaryota</taxon>
        <taxon>Fungi</taxon>
        <taxon>Dikarya</taxon>
        <taxon>Basidiomycota</taxon>
        <taxon>Agaricomycotina</taxon>
        <taxon>Agaricomycetes</taxon>
        <taxon>Corticiales</taxon>
        <taxon>Punctulariaceae</taxon>
        <taxon>Punctularia</taxon>
    </lineage>
</organism>
<evidence type="ECO:0000313" key="8">
    <source>
        <dbReference type="Proteomes" id="UP000054196"/>
    </source>
</evidence>
<feature type="compositionally biased region" description="Basic and acidic residues" evidence="5">
    <location>
        <begin position="1235"/>
        <end position="1248"/>
    </location>
</feature>
<feature type="compositionally biased region" description="Low complexity" evidence="5">
    <location>
        <begin position="1511"/>
        <end position="1525"/>
    </location>
</feature>
<feature type="compositionally biased region" description="Low complexity" evidence="5">
    <location>
        <begin position="1166"/>
        <end position="1194"/>
    </location>
</feature>
<dbReference type="EMBL" id="JH687552">
    <property type="protein sequence ID" value="EIN05033.1"/>
    <property type="molecule type" value="Genomic_DNA"/>
</dbReference>
<dbReference type="Pfam" id="PF16755">
    <property type="entry name" value="Beta-prop_NUP159_NUP214"/>
    <property type="match status" value="1"/>
</dbReference>
<keyword evidence="2" id="KW-0813">Transport</keyword>
<evidence type="ECO:0000256" key="5">
    <source>
        <dbReference type="SAM" id="MobiDB-lite"/>
    </source>
</evidence>
<dbReference type="SUPFAM" id="SSF117289">
    <property type="entry name" value="Nucleoporin domain"/>
    <property type="match status" value="1"/>
</dbReference>
<feature type="compositionally biased region" description="Polar residues" evidence="5">
    <location>
        <begin position="954"/>
        <end position="970"/>
    </location>
</feature>
<feature type="coiled-coil region" evidence="4">
    <location>
        <begin position="1846"/>
        <end position="1909"/>
    </location>
</feature>
<keyword evidence="4" id="KW-0175">Coiled coil</keyword>
<gene>
    <name evidence="7" type="ORF">PUNSTDRAFT_138214</name>
</gene>
<dbReference type="GO" id="GO:0005634">
    <property type="term" value="C:nucleus"/>
    <property type="evidence" value="ECO:0007669"/>
    <property type="project" value="UniProtKB-SubCell"/>
</dbReference>
<evidence type="ECO:0000256" key="2">
    <source>
        <dbReference type="ARBA" id="ARBA00022448"/>
    </source>
</evidence>
<feature type="compositionally biased region" description="Polar residues" evidence="5">
    <location>
        <begin position="1291"/>
        <end position="1313"/>
    </location>
</feature>
<accession>R7S486</accession>
<feature type="compositionally biased region" description="Basic and acidic residues" evidence="5">
    <location>
        <begin position="1207"/>
        <end position="1218"/>
    </location>
</feature>
<feature type="compositionally biased region" description="Low complexity" evidence="5">
    <location>
        <begin position="1576"/>
        <end position="1611"/>
    </location>
</feature>
<dbReference type="RefSeq" id="XP_007387956.1">
    <property type="nucleotide sequence ID" value="XM_007387894.1"/>
</dbReference>
<dbReference type="InterPro" id="IPR039462">
    <property type="entry name" value="Nup159/Nup146_N"/>
</dbReference>
<feature type="compositionally biased region" description="Low complexity" evidence="5">
    <location>
        <begin position="894"/>
        <end position="903"/>
    </location>
</feature>
<feature type="compositionally biased region" description="Low complexity" evidence="5">
    <location>
        <begin position="1416"/>
        <end position="1439"/>
    </location>
</feature>
<dbReference type="Proteomes" id="UP000054196">
    <property type="component" value="Unassembled WGS sequence"/>
</dbReference>
<dbReference type="Gene3D" id="2.130.10.10">
    <property type="entry name" value="YVTN repeat-like/Quinoprotein amine dehydrogenase"/>
    <property type="match status" value="1"/>
</dbReference>
<feature type="compositionally biased region" description="Low complexity" evidence="5">
    <location>
        <begin position="940"/>
        <end position="953"/>
    </location>
</feature>
<dbReference type="GeneID" id="18880020"/>
<feature type="region of interest" description="Disordered" evidence="5">
    <location>
        <begin position="447"/>
        <end position="506"/>
    </location>
</feature>
<feature type="compositionally biased region" description="Polar residues" evidence="5">
    <location>
        <begin position="2057"/>
        <end position="2070"/>
    </location>
</feature>
<feature type="compositionally biased region" description="Acidic residues" evidence="5">
    <location>
        <begin position="1321"/>
        <end position="1337"/>
    </location>
</feature>
<proteinExistence type="predicted"/>
<feature type="compositionally biased region" description="Low complexity" evidence="5">
    <location>
        <begin position="916"/>
        <end position="932"/>
    </location>
</feature>
<reference evidence="8" key="1">
    <citation type="journal article" date="2012" name="Science">
        <title>The Paleozoic origin of enzymatic lignin decomposition reconstructed from 31 fungal genomes.</title>
        <authorList>
            <person name="Floudas D."/>
            <person name="Binder M."/>
            <person name="Riley R."/>
            <person name="Barry K."/>
            <person name="Blanchette R.A."/>
            <person name="Henrissat B."/>
            <person name="Martinez A.T."/>
            <person name="Otillar R."/>
            <person name="Spatafora J.W."/>
            <person name="Yadav J.S."/>
            <person name="Aerts A."/>
            <person name="Benoit I."/>
            <person name="Boyd A."/>
            <person name="Carlson A."/>
            <person name="Copeland A."/>
            <person name="Coutinho P.M."/>
            <person name="de Vries R.P."/>
            <person name="Ferreira P."/>
            <person name="Findley K."/>
            <person name="Foster B."/>
            <person name="Gaskell J."/>
            <person name="Glotzer D."/>
            <person name="Gorecki P."/>
            <person name="Heitman J."/>
            <person name="Hesse C."/>
            <person name="Hori C."/>
            <person name="Igarashi K."/>
            <person name="Jurgens J.A."/>
            <person name="Kallen N."/>
            <person name="Kersten P."/>
            <person name="Kohler A."/>
            <person name="Kuees U."/>
            <person name="Kumar T.K.A."/>
            <person name="Kuo A."/>
            <person name="LaButti K."/>
            <person name="Larrondo L.F."/>
            <person name="Lindquist E."/>
            <person name="Ling A."/>
            <person name="Lombard V."/>
            <person name="Lucas S."/>
            <person name="Lundell T."/>
            <person name="Martin R."/>
            <person name="McLaughlin D.J."/>
            <person name="Morgenstern I."/>
            <person name="Morin E."/>
            <person name="Murat C."/>
            <person name="Nagy L.G."/>
            <person name="Nolan M."/>
            <person name="Ohm R.A."/>
            <person name="Patyshakuliyeva A."/>
            <person name="Rokas A."/>
            <person name="Ruiz-Duenas F.J."/>
            <person name="Sabat G."/>
            <person name="Salamov A."/>
            <person name="Samejima M."/>
            <person name="Schmutz J."/>
            <person name="Slot J.C."/>
            <person name="St John F."/>
            <person name="Stenlid J."/>
            <person name="Sun H."/>
            <person name="Sun S."/>
            <person name="Syed K."/>
            <person name="Tsang A."/>
            <person name="Wiebenga A."/>
            <person name="Young D."/>
            <person name="Pisabarro A."/>
            <person name="Eastwood D.C."/>
            <person name="Martin F."/>
            <person name="Cullen D."/>
            <person name="Grigoriev I.V."/>
            <person name="Hibbett D.S."/>
        </authorList>
    </citation>
    <scope>NUCLEOTIDE SEQUENCE [LARGE SCALE GENOMIC DNA]</scope>
    <source>
        <strain evidence="8">HHB-11173 SS5</strain>
    </source>
</reference>
<comment type="subcellular location">
    <subcellularLocation>
        <location evidence="1">Nucleus</location>
    </subcellularLocation>
</comment>
<feature type="region of interest" description="Disordered" evidence="5">
    <location>
        <begin position="762"/>
        <end position="815"/>
    </location>
</feature>
<dbReference type="InterPro" id="IPR015943">
    <property type="entry name" value="WD40/YVTN_repeat-like_dom_sf"/>
</dbReference>
<dbReference type="OrthoDB" id="248320at2759"/>
<name>R7S486_PUNST</name>
<feature type="compositionally biased region" description="Low complexity" evidence="5">
    <location>
        <begin position="2118"/>
        <end position="2136"/>
    </location>
</feature>
<dbReference type="HOGENOM" id="CLU_002355_0_0_1"/>
<feature type="compositionally biased region" description="Basic and acidic residues" evidence="5">
    <location>
        <begin position="1256"/>
        <end position="1289"/>
    </location>
</feature>
<feature type="compositionally biased region" description="Gly residues" evidence="5">
    <location>
        <begin position="709"/>
        <end position="719"/>
    </location>
</feature>
<feature type="compositionally biased region" description="Polar residues" evidence="5">
    <location>
        <begin position="1125"/>
        <end position="1134"/>
    </location>
</feature>
<keyword evidence="3" id="KW-0539">Nucleus</keyword>
<dbReference type="eggNOG" id="KOG3630">
    <property type="taxonomic scope" value="Eukaryota"/>
</dbReference>
<dbReference type="OMA" id="PIMYAYL"/>
<dbReference type="KEGG" id="psq:PUNSTDRAFT_138214"/>
<sequence length="2154" mass="217961">MSIWQIQPVPQPQVARISKEASEKDAGFLAYKLVNKRTRIRLSRELLDLNVLPGKAQLFAIATSKSWFAAVVRQSSAFQIVFSPVSQLYSTLSTSKDEETSIQPSRTLPFSLGTPTTLVFALHDSRFVVSTTQGQVHVFDASVLLTAGSGDVQPLRSFPSPAPGGPRQIVPNPGDIPELIAVLHETDAEVIDVQKLEPVAGWKGGGTPETTPTTLTWSPKGKQIAIGLQSGSIVTFAPTAPSAPKSTIPAPPSAAGKGVISASWLSNPMLHTIYAPSGSPLTSDSEQTHYIVALDAKSSTAADVKLETPYFPLGPRPPGAFVLVLRNWEPAKFLLIVGDSTSSDIGSIACLDNDEWYNLSLEDTAKPTMPLDWEMKDTIVAGLELDFSCTEPYSHVGVDGASTDLPPTPILYAYANDGTVLGWHVVNTSGKAYPGMLSAGAGSSFPEPMKGPEVSMGPPSAFPISRQPSAVASQQSSNQPATSSAFGSSGFGQQQQQQSAFGQSAFGQSGFGSSATNNAGGSAFGQSAFGGGGGASGSGSGTTGGGFAAFAQPGGGSAFGQSAFGATNNAPGSAFGTANNTGSAFGSSNNASGSAFGSGSNTSGSAFGSTNNAAGSAFGSANALGGAFGSTHSTGSAFGQPSTSGSAFGQSAFGGNSGGGGGFGAFAQGGAAKFGATGFGSQTQSTATAAPATPIAPEASMSTDDFGGLSLGGGSGGDKPSGTTGTTGLFGNAQPSAETQQPTSAFGASAIKPASGFGAFGGSGSSAFSNPGQNPSQPSAFGSTSAFGGGSGAGGQSAFDTSKSSPSFGSSGFGQSGFGQSAFGQSAFGKSAFGSTPSANGSAFSPSPSTGGFSAFASGGTSAFSAAAAQNKPAAAAPTGGGFSAFASNAPSSFTSAAASSNTGGAGEGAKPAQTGFSAFASGGPSAFSAAANTQEQPKSAFASGGTSAFSTGPSQEAKSMFSSTPTQNTEAKPLASPPPEPEKPQSAFGGGNDAKPSSAAPSQPTSVFAPKSPETPTTETPVKARPNPVPGLEDSPGSPTAPPADTATPLSSPFKSSAPATTGGAFGNLVTSPGFGFGRPSEGFGAFGNAVNKDSPFFSPPKPTTPSAFKPISAFSPSTPPAQGASTTPTFGTPSAFGKPTGSNPSTTPVYGPTSAFGKSAFASPGTPTTTTPKTDPPATGGFAAFSGTSAFAKVGSGSGKSFSDMLKEGAKDESPKKPASAFASVASTTPKGEPSKKPEEGQKAGDLETPTKAPTDKNKESAEKGKDFTGKGKEPAASPTKEKDARPDSSLSAQSSFADVSLADSQISAFSEVSRPEQEDAEGSDAGEPTVEDDTGSFVSEDFSDEEGSEYVPSEHDDDGSGSESPPNGDESEKEPETSTTVTPAAESKGTEQEPAPATPEKEKSRSPTPKPAAPLATPDAPKGAPASSATESTTTPPGSPEKQGEVASKPSIAAPTPINPMIATPDSTSKSPTLGLGKPTTRPARSSPLANAPVVNATKEDEQSPEFTSPSSMPKPASPKTPFGVLPGGPVTPAASTSPPKIPLFGSLGGQPVTPKSPSPKPAAGGFAMPTLPASASKTSSAASKPSIFSSPLSFPSPSTDPTKTSPTIPQPTPPASGLKLPAFSGFPATTPPAVQSPFSKPISPAISAFAPTPSQASAPFNIPNLKPTTVATPPIGGFFSGAPTPSLSVPTPFVAPVSTIQEAKPPSVEEGMQAECAYLYLTLTKELEDLRVLAKSTLQRKSELQKPVGGSRNVADLATAAKWSLGDLSLFGQTMRRVRTDIKDIKERRLAIEDDIRRLESDMLKVNTKKEEIARFSRASTDAEFARMLKIRTLGPEHLETQSRLRRDIRTMRDRLQKLEDHLLECKKKLNEMKTGKPHFRPPSLDTINRTYRNIEAAIEQQAADVTRLSSRVAKLDLGGKTWRSEARFTGRDKRPSDTPQRAFSVTPDVAATTAAALNAERSAQKLKSALLKARREPLLNSTAVHVPSVAVPTAFDSPAKPSLAPSTPGPRAATSTPVGLFSLTPNGAGSSSAAPATPDWSLPAFDIPATDDSPSSGGSLRQRSSASKHHQKPVQLRKAPTPSAQTPPKPTFDWGPLPTAPPPRTSLVAEFRAASQSPSASPTPATNGAPNVSPGPKLPFSFAGFGGSK</sequence>
<feature type="compositionally biased region" description="Polar residues" evidence="5">
    <location>
        <begin position="733"/>
        <end position="746"/>
    </location>
</feature>
<evidence type="ECO:0000256" key="1">
    <source>
        <dbReference type="ARBA" id="ARBA00004123"/>
    </source>
</evidence>
<feature type="compositionally biased region" description="Low complexity" evidence="5">
    <location>
        <begin position="1036"/>
        <end position="1054"/>
    </location>
</feature>
<feature type="compositionally biased region" description="Low complexity" evidence="5">
    <location>
        <begin position="483"/>
        <end position="506"/>
    </location>
</feature>
<evidence type="ECO:0000313" key="7">
    <source>
        <dbReference type="EMBL" id="EIN05033.1"/>
    </source>
</evidence>
<feature type="region of interest" description="Disordered" evidence="5">
    <location>
        <begin position="894"/>
        <end position="1618"/>
    </location>
</feature>
<feature type="region of interest" description="Disordered" evidence="5">
    <location>
        <begin position="2000"/>
        <end position="2154"/>
    </location>
</feature>
<feature type="region of interest" description="Disordered" evidence="5">
    <location>
        <begin position="696"/>
        <end position="750"/>
    </location>
</feature>
<feature type="domain" description="Nucleoporin Nup159/Nup146 N-terminal" evidence="6">
    <location>
        <begin position="55"/>
        <end position="419"/>
    </location>
</feature>
<evidence type="ECO:0000259" key="6">
    <source>
        <dbReference type="Pfam" id="PF16755"/>
    </source>
</evidence>
<feature type="compositionally biased region" description="Polar residues" evidence="5">
    <location>
        <begin position="466"/>
        <end position="482"/>
    </location>
</feature>
<protein>
    <recommendedName>
        <fullName evidence="6">Nucleoporin Nup159/Nup146 N-terminal domain-containing protein</fullName>
    </recommendedName>
</protein>
<feature type="compositionally biased region" description="Low complexity" evidence="5">
    <location>
        <begin position="696"/>
        <end position="708"/>
    </location>
</feature>
<evidence type="ECO:0000256" key="4">
    <source>
        <dbReference type="SAM" id="Coils"/>
    </source>
</evidence>
<feature type="compositionally biased region" description="Low complexity" evidence="5">
    <location>
        <begin position="796"/>
        <end position="810"/>
    </location>
</feature>
<keyword evidence="8" id="KW-1185">Reference proteome</keyword>